<dbReference type="EMBL" id="BNAI01000001">
    <property type="protein sequence ID" value="GHF09668.1"/>
    <property type="molecule type" value="Genomic_DNA"/>
</dbReference>
<feature type="region of interest" description="Disordered" evidence="1">
    <location>
        <begin position="90"/>
        <end position="110"/>
    </location>
</feature>
<organism evidence="3 4">
    <name type="scientific">Pseudolysinimonas yzui</name>
    <dbReference type="NCBI Taxonomy" id="2708254"/>
    <lineage>
        <taxon>Bacteria</taxon>
        <taxon>Bacillati</taxon>
        <taxon>Actinomycetota</taxon>
        <taxon>Actinomycetes</taxon>
        <taxon>Micrococcales</taxon>
        <taxon>Microbacteriaceae</taxon>
        <taxon>Pseudolysinimonas</taxon>
    </lineage>
</organism>
<name>A0A8J3GP98_9MICO</name>
<protein>
    <recommendedName>
        <fullName evidence="5">Secreted protein</fullName>
    </recommendedName>
</protein>
<evidence type="ECO:0000256" key="2">
    <source>
        <dbReference type="SAM" id="SignalP"/>
    </source>
</evidence>
<accession>A0A8J3GP98</accession>
<sequence>MVTLTVATLALLSACSPPVTGSVAFTVDGGRLVAIVHMCEGTADEFQIVPEGDVRDGYFERQFWDLPAGDGKEYRLEIGDAAEFAASLDPEVSYSTSAEPDDDSRSARGPNISAADLGALTDGDVFYRVIEPEVATLVGTLEEFRAAACA</sequence>
<keyword evidence="4" id="KW-1185">Reference proteome</keyword>
<dbReference type="AlphaFoldDB" id="A0A8J3GP98"/>
<feature type="signal peptide" evidence="2">
    <location>
        <begin position="1"/>
        <end position="21"/>
    </location>
</feature>
<comment type="caution">
    <text evidence="3">The sequence shown here is derived from an EMBL/GenBank/DDBJ whole genome shotgun (WGS) entry which is preliminary data.</text>
</comment>
<evidence type="ECO:0000313" key="3">
    <source>
        <dbReference type="EMBL" id="GHF09668.1"/>
    </source>
</evidence>
<gene>
    <name evidence="3" type="ORF">GCM10011600_08370</name>
</gene>
<evidence type="ECO:0000256" key="1">
    <source>
        <dbReference type="SAM" id="MobiDB-lite"/>
    </source>
</evidence>
<reference evidence="3" key="2">
    <citation type="submission" date="2020-09" db="EMBL/GenBank/DDBJ databases">
        <authorList>
            <person name="Sun Q."/>
            <person name="Zhou Y."/>
        </authorList>
    </citation>
    <scope>NUCLEOTIDE SEQUENCE</scope>
    <source>
        <strain evidence="3">CGMCC 1.16548</strain>
    </source>
</reference>
<reference evidence="3" key="1">
    <citation type="journal article" date="2014" name="Int. J. Syst. Evol. Microbiol.">
        <title>Complete genome sequence of Corynebacterium casei LMG S-19264T (=DSM 44701T), isolated from a smear-ripened cheese.</title>
        <authorList>
            <consortium name="US DOE Joint Genome Institute (JGI-PGF)"/>
            <person name="Walter F."/>
            <person name="Albersmeier A."/>
            <person name="Kalinowski J."/>
            <person name="Ruckert C."/>
        </authorList>
    </citation>
    <scope>NUCLEOTIDE SEQUENCE</scope>
    <source>
        <strain evidence="3">CGMCC 1.16548</strain>
    </source>
</reference>
<evidence type="ECO:0000313" key="4">
    <source>
        <dbReference type="Proteomes" id="UP000617531"/>
    </source>
</evidence>
<proteinExistence type="predicted"/>
<dbReference type="Proteomes" id="UP000617531">
    <property type="component" value="Unassembled WGS sequence"/>
</dbReference>
<keyword evidence="2" id="KW-0732">Signal</keyword>
<feature type="chain" id="PRO_5039409268" description="Secreted protein" evidence="2">
    <location>
        <begin position="22"/>
        <end position="150"/>
    </location>
</feature>
<evidence type="ECO:0008006" key="5">
    <source>
        <dbReference type="Google" id="ProtNLM"/>
    </source>
</evidence>